<dbReference type="CDD" id="cd00798">
    <property type="entry name" value="INT_XerDC_C"/>
    <property type="match status" value="1"/>
</dbReference>
<comment type="function">
    <text evidence="11">Site-specific tyrosine recombinase, which acts by catalyzing the cutting and rejoining of the recombining DNA molecules. The XerC-XerD complex is essential to convert dimers of the bacterial chromosome into monomers to permit their segregation at cell division. It also contributes to the segregational stability of plasmids.</text>
</comment>
<evidence type="ECO:0000256" key="1">
    <source>
        <dbReference type="ARBA" id="ARBA00004496"/>
    </source>
</evidence>
<dbReference type="InterPro" id="IPR050090">
    <property type="entry name" value="Tyrosine_recombinase_XerCD"/>
</dbReference>
<dbReference type="PROSITE" id="PS51900">
    <property type="entry name" value="CB"/>
    <property type="match status" value="1"/>
</dbReference>
<keyword evidence="8 11" id="KW-0238">DNA-binding</keyword>
<evidence type="ECO:0000313" key="16">
    <source>
        <dbReference type="Proteomes" id="UP000198541"/>
    </source>
</evidence>
<keyword evidence="9 11" id="KW-0233">DNA recombination</keyword>
<proteinExistence type="inferred from homology"/>
<dbReference type="HAMAP" id="MF_01808">
    <property type="entry name" value="Recomb_XerC_XerD"/>
    <property type="match status" value="1"/>
</dbReference>
<feature type="active site" evidence="11">
    <location>
        <position position="299"/>
    </location>
</feature>
<feature type="domain" description="Core-binding (CB)" evidence="14">
    <location>
        <begin position="43"/>
        <end position="134"/>
    </location>
</feature>
<dbReference type="GO" id="GO:0003677">
    <property type="term" value="F:DNA binding"/>
    <property type="evidence" value="ECO:0007669"/>
    <property type="project" value="UniProtKB-UniRule"/>
</dbReference>
<dbReference type="SUPFAM" id="SSF56349">
    <property type="entry name" value="DNA breaking-rejoining enzymes"/>
    <property type="match status" value="1"/>
</dbReference>
<evidence type="ECO:0000256" key="11">
    <source>
        <dbReference type="HAMAP-Rule" id="MF_01807"/>
    </source>
</evidence>
<evidence type="ECO:0000256" key="12">
    <source>
        <dbReference type="SAM" id="MobiDB-lite"/>
    </source>
</evidence>
<evidence type="ECO:0000313" key="15">
    <source>
        <dbReference type="EMBL" id="SDN61168.1"/>
    </source>
</evidence>
<dbReference type="InterPro" id="IPR002104">
    <property type="entry name" value="Integrase_catalytic"/>
</dbReference>
<dbReference type="EMBL" id="FNIM01000008">
    <property type="protein sequence ID" value="SDN61168.1"/>
    <property type="molecule type" value="Genomic_DNA"/>
</dbReference>
<dbReference type="Proteomes" id="UP000198541">
    <property type="component" value="Unassembled WGS sequence"/>
</dbReference>
<dbReference type="NCBIfam" id="TIGR02225">
    <property type="entry name" value="recomb_XerD"/>
    <property type="match status" value="1"/>
</dbReference>
<dbReference type="InterPro" id="IPR044068">
    <property type="entry name" value="CB"/>
</dbReference>
<reference evidence="16" key="1">
    <citation type="submission" date="2016-10" db="EMBL/GenBank/DDBJ databases">
        <authorList>
            <person name="Varghese N."/>
            <person name="Submissions S."/>
        </authorList>
    </citation>
    <scope>NUCLEOTIDE SEQUENCE [LARGE SCALE GENOMIC DNA]</scope>
    <source>
        <strain evidence="16">DSM 27982</strain>
    </source>
</reference>
<feature type="region of interest" description="Disordered" evidence="12">
    <location>
        <begin position="1"/>
        <end position="39"/>
    </location>
</feature>
<comment type="subcellular location">
    <subcellularLocation>
        <location evidence="1 11">Cytoplasm</location>
    </subcellularLocation>
</comment>
<evidence type="ECO:0000256" key="2">
    <source>
        <dbReference type="ARBA" id="ARBA00010450"/>
    </source>
</evidence>
<dbReference type="InterPro" id="IPR004107">
    <property type="entry name" value="Integrase_SAM-like_N"/>
</dbReference>
<dbReference type="InterPro" id="IPR023009">
    <property type="entry name" value="Tyrosine_recombinase_XerC/XerD"/>
</dbReference>
<keyword evidence="5 11" id="KW-0132">Cell division</keyword>
<evidence type="ECO:0000256" key="4">
    <source>
        <dbReference type="ARBA" id="ARBA00022490"/>
    </source>
</evidence>
<feature type="active site" evidence="11">
    <location>
        <position position="302"/>
    </location>
</feature>
<evidence type="ECO:0000256" key="8">
    <source>
        <dbReference type="ARBA" id="ARBA00023125"/>
    </source>
</evidence>
<dbReference type="PANTHER" id="PTHR30349">
    <property type="entry name" value="PHAGE INTEGRASE-RELATED"/>
    <property type="match status" value="1"/>
</dbReference>
<dbReference type="InterPro" id="IPR013762">
    <property type="entry name" value="Integrase-like_cat_sf"/>
</dbReference>
<dbReference type="Pfam" id="PF00589">
    <property type="entry name" value="Phage_integrase"/>
    <property type="match status" value="1"/>
</dbReference>
<dbReference type="InterPro" id="IPR011010">
    <property type="entry name" value="DNA_brk_join_enz"/>
</dbReference>
<evidence type="ECO:0000256" key="3">
    <source>
        <dbReference type="ARBA" id="ARBA00015810"/>
    </source>
</evidence>
<dbReference type="PANTHER" id="PTHR30349:SF81">
    <property type="entry name" value="TYROSINE RECOMBINASE XERC"/>
    <property type="match status" value="1"/>
</dbReference>
<keyword evidence="6 11" id="KW-0159">Chromosome partition</keyword>
<feature type="active site" evidence="11">
    <location>
        <position position="325"/>
    </location>
</feature>
<name>A0A1H0CTF6_9ACTO</name>
<feature type="active site" description="O-(3'-phospho-DNA)-tyrosine intermediate" evidence="11">
    <location>
        <position position="334"/>
    </location>
</feature>
<dbReference type="PROSITE" id="PS51898">
    <property type="entry name" value="TYR_RECOMBINASE"/>
    <property type="match status" value="1"/>
</dbReference>
<dbReference type="Gene3D" id="1.10.443.10">
    <property type="entry name" value="Intergrase catalytic core"/>
    <property type="match status" value="1"/>
</dbReference>
<dbReference type="GO" id="GO:0006313">
    <property type="term" value="P:DNA transposition"/>
    <property type="evidence" value="ECO:0007669"/>
    <property type="project" value="UniProtKB-UniRule"/>
</dbReference>
<keyword evidence="10 11" id="KW-0131">Cell cycle</keyword>
<evidence type="ECO:0000256" key="10">
    <source>
        <dbReference type="ARBA" id="ARBA00023306"/>
    </source>
</evidence>
<dbReference type="Gene3D" id="1.10.150.130">
    <property type="match status" value="1"/>
</dbReference>
<dbReference type="STRING" id="332524.SAMN04487766_104106"/>
<dbReference type="InterPro" id="IPR011932">
    <property type="entry name" value="Recomb_XerD"/>
</dbReference>
<comment type="subunit">
    <text evidence="11">Forms a cyclic heterotetrameric complex composed of two molecules of XerC and two molecules of XerD.</text>
</comment>
<feature type="active site" evidence="11">
    <location>
        <position position="220"/>
    </location>
</feature>
<evidence type="ECO:0000256" key="5">
    <source>
        <dbReference type="ARBA" id="ARBA00022618"/>
    </source>
</evidence>
<keyword evidence="4 11" id="KW-0963">Cytoplasm</keyword>
<dbReference type="GO" id="GO:0007059">
    <property type="term" value="P:chromosome segregation"/>
    <property type="evidence" value="ECO:0007669"/>
    <property type="project" value="UniProtKB-UniRule"/>
</dbReference>
<keyword evidence="16" id="KW-1185">Reference proteome</keyword>
<dbReference type="NCBIfam" id="NF001399">
    <property type="entry name" value="PRK00283.1"/>
    <property type="match status" value="1"/>
</dbReference>
<comment type="similarity">
    <text evidence="2 11">Belongs to the 'phage' integrase family. XerD subfamily.</text>
</comment>
<keyword evidence="7 11" id="KW-0229">DNA integration</keyword>
<dbReference type="GO" id="GO:0009037">
    <property type="term" value="F:tyrosine-based site-specific recombinase activity"/>
    <property type="evidence" value="ECO:0007669"/>
    <property type="project" value="UniProtKB-UniRule"/>
</dbReference>
<feature type="domain" description="Tyr recombinase" evidence="13">
    <location>
        <begin position="155"/>
        <end position="347"/>
    </location>
</feature>
<gene>
    <name evidence="11" type="primary">xerD</name>
    <name evidence="15" type="ORF">SAMN05216355_10817</name>
</gene>
<dbReference type="InterPro" id="IPR010998">
    <property type="entry name" value="Integrase_recombinase_N"/>
</dbReference>
<sequence length="355" mass="38408">MGRHHHRPRAGRPLRLNTPDGTITKPHADTAPAEPSVVDPRGDALERARAGYLAHLRVERGLSPNTLAAYERDLGRYCLFLRSRSIQAPAAVTEADVSAFLEALRTGTDGGRPLAASSASRTVTAVRGWHKFLHAEGVTDADPSAAVRPPQVGRRLPKALTVDEVRRLLESAGTDDSPVSLRDRALLELLYATGARISEAVGLVVDDLDSASGCLRLFGKGRKERIVPMGQYAWEALDAYLVRGRPVLAAKGRGAPEVFLNTLGRPLSRQSAWAVLQHAAQRAALTDTAGDDDRRISPHTLRHSFATHLLAGGADVRVVQEMLGHASVTTTQIYTKVTVDHLREVYATSHPRARG</sequence>
<evidence type="ECO:0000256" key="9">
    <source>
        <dbReference type="ARBA" id="ARBA00023172"/>
    </source>
</evidence>
<dbReference type="HAMAP" id="MF_01807">
    <property type="entry name" value="Recomb_XerD"/>
    <property type="match status" value="1"/>
</dbReference>
<organism evidence="15 16">
    <name type="scientific">Actinomyces ruminicola</name>
    <dbReference type="NCBI Taxonomy" id="332524"/>
    <lineage>
        <taxon>Bacteria</taxon>
        <taxon>Bacillati</taxon>
        <taxon>Actinomycetota</taxon>
        <taxon>Actinomycetes</taxon>
        <taxon>Actinomycetales</taxon>
        <taxon>Actinomycetaceae</taxon>
        <taxon>Actinomyces</taxon>
    </lineage>
</organism>
<dbReference type="SUPFAM" id="SSF47823">
    <property type="entry name" value="lambda integrase-like, N-terminal domain"/>
    <property type="match status" value="1"/>
</dbReference>
<dbReference type="GO" id="GO:0005737">
    <property type="term" value="C:cytoplasm"/>
    <property type="evidence" value="ECO:0007669"/>
    <property type="project" value="UniProtKB-SubCell"/>
</dbReference>
<evidence type="ECO:0000259" key="14">
    <source>
        <dbReference type="PROSITE" id="PS51900"/>
    </source>
</evidence>
<dbReference type="GO" id="GO:0051301">
    <property type="term" value="P:cell division"/>
    <property type="evidence" value="ECO:0007669"/>
    <property type="project" value="UniProtKB-KW"/>
</dbReference>
<dbReference type="AlphaFoldDB" id="A0A1H0CTF6"/>
<dbReference type="Pfam" id="PF02899">
    <property type="entry name" value="Phage_int_SAM_1"/>
    <property type="match status" value="1"/>
</dbReference>
<evidence type="ECO:0000256" key="6">
    <source>
        <dbReference type="ARBA" id="ARBA00022829"/>
    </source>
</evidence>
<feature type="active site" evidence="11">
    <location>
        <position position="196"/>
    </location>
</feature>
<feature type="compositionally biased region" description="Basic residues" evidence="12">
    <location>
        <begin position="1"/>
        <end position="12"/>
    </location>
</feature>
<evidence type="ECO:0000259" key="13">
    <source>
        <dbReference type="PROSITE" id="PS51898"/>
    </source>
</evidence>
<protein>
    <recommendedName>
        <fullName evidence="3 11">Tyrosine recombinase XerD</fullName>
    </recommendedName>
</protein>
<evidence type="ECO:0000256" key="7">
    <source>
        <dbReference type="ARBA" id="ARBA00022908"/>
    </source>
</evidence>
<accession>A0A1H0CTF6</accession>